<dbReference type="RefSeq" id="WP_218904028.1">
    <property type="nucleotide sequence ID" value="NZ_JACBZD010000001.1"/>
</dbReference>
<name>A0A853A5K6_9ACTN</name>
<proteinExistence type="predicted"/>
<accession>A0A853A5K6</accession>
<evidence type="ECO:0000313" key="2">
    <source>
        <dbReference type="EMBL" id="NYI05772.1"/>
    </source>
</evidence>
<evidence type="ECO:0000256" key="1">
    <source>
        <dbReference type="SAM" id="MobiDB-lite"/>
    </source>
</evidence>
<sequence>MKGRSIVADGVLSAEEVTRIREGVAEAILGAPEGLREGLEHDPESFLRLVAATRVGAEETSRLLREAVGGARGAGHSWDTLGRLLGVSRQAAQQRFATPSPDKAGAQAATETADAPTGERRVLSPLTAFDEMPALAEAGRAGWQLVDYGPLYHVVEASDRQWEHRRVALAMGARRRRLEAEGWIAVGSGYFPWSYYKRPVAQADPPPASSQ</sequence>
<dbReference type="Proteomes" id="UP000567795">
    <property type="component" value="Unassembled WGS sequence"/>
</dbReference>
<feature type="region of interest" description="Disordered" evidence="1">
    <location>
        <begin position="98"/>
        <end position="118"/>
    </location>
</feature>
<feature type="compositionally biased region" description="Low complexity" evidence="1">
    <location>
        <begin position="104"/>
        <end position="116"/>
    </location>
</feature>
<gene>
    <name evidence="2" type="ORF">FHU37_002715</name>
</gene>
<evidence type="ECO:0000313" key="3">
    <source>
        <dbReference type="Proteomes" id="UP000567795"/>
    </source>
</evidence>
<protein>
    <submittedName>
        <fullName evidence="2">Uncharacterized protein</fullName>
    </submittedName>
</protein>
<organism evidence="2 3">
    <name type="scientific">Allostreptomyces psammosilenae</name>
    <dbReference type="NCBI Taxonomy" id="1892865"/>
    <lineage>
        <taxon>Bacteria</taxon>
        <taxon>Bacillati</taxon>
        <taxon>Actinomycetota</taxon>
        <taxon>Actinomycetes</taxon>
        <taxon>Kitasatosporales</taxon>
        <taxon>Streptomycetaceae</taxon>
        <taxon>Allostreptomyces</taxon>
    </lineage>
</organism>
<dbReference type="EMBL" id="JACBZD010000001">
    <property type="protein sequence ID" value="NYI05772.1"/>
    <property type="molecule type" value="Genomic_DNA"/>
</dbReference>
<dbReference type="AlphaFoldDB" id="A0A853A5K6"/>
<keyword evidence="3" id="KW-1185">Reference proteome</keyword>
<reference evidence="2 3" key="1">
    <citation type="submission" date="2020-07" db="EMBL/GenBank/DDBJ databases">
        <title>Sequencing the genomes of 1000 actinobacteria strains.</title>
        <authorList>
            <person name="Klenk H.-P."/>
        </authorList>
    </citation>
    <scope>NUCLEOTIDE SEQUENCE [LARGE SCALE GENOMIC DNA]</scope>
    <source>
        <strain evidence="2 3">DSM 42178</strain>
    </source>
</reference>
<comment type="caution">
    <text evidence="2">The sequence shown here is derived from an EMBL/GenBank/DDBJ whole genome shotgun (WGS) entry which is preliminary data.</text>
</comment>